<dbReference type="GO" id="GO:0005737">
    <property type="term" value="C:cytoplasm"/>
    <property type="evidence" value="ECO:0007669"/>
    <property type="project" value="TreeGrafter"/>
</dbReference>
<dbReference type="SMART" id="SM01152">
    <property type="entry name" value="DUF167"/>
    <property type="match status" value="1"/>
</dbReference>
<dbReference type="InterPro" id="IPR003746">
    <property type="entry name" value="DUF167"/>
</dbReference>
<comment type="similarity">
    <text evidence="1 2">Belongs to the UPF0235 family.</text>
</comment>
<reference evidence="3 4" key="1">
    <citation type="submission" date="2019-02" db="EMBL/GenBank/DDBJ databases">
        <title>Deep-cultivation of Planctomycetes and their phenomic and genomic characterization uncovers novel biology.</title>
        <authorList>
            <person name="Wiegand S."/>
            <person name="Jogler M."/>
            <person name="Boedeker C."/>
            <person name="Pinto D."/>
            <person name="Vollmers J."/>
            <person name="Rivas-Marin E."/>
            <person name="Kohn T."/>
            <person name="Peeters S.H."/>
            <person name="Heuer A."/>
            <person name="Rast P."/>
            <person name="Oberbeckmann S."/>
            <person name="Bunk B."/>
            <person name="Jeske O."/>
            <person name="Meyerdierks A."/>
            <person name="Storesund J.E."/>
            <person name="Kallscheuer N."/>
            <person name="Luecker S."/>
            <person name="Lage O.M."/>
            <person name="Pohl T."/>
            <person name="Merkel B.J."/>
            <person name="Hornburger P."/>
            <person name="Mueller R.-W."/>
            <person name="Bruemmer F."/>
            <person name="Labrenz M."/>
            <person name="Spormann A.M."/>
            <person name="Op den Camp H."/>
            <person name="Overmann J."/>
            <person name="Amann R."/>
            <person name="Jetten M.S.M."/>
            <person name="Mascher T."/>
            <person name="Medema M.H."/>
            <person name="Devos D.P."/>
            <person name="Kaster A.-K."/>
            <person name="Ovreas L."/>
            <person name="Rohde M."/>
            <person name="Galperin M.Y."/>
            <person name="Jogler C."/>
        </authorList>
    </citation>
    <scope>NUCLEOTIDE SEQUENCE [LARGE SCALE GENOMIC DNA]</scope>
    <source>
        <strain evidence="3 4">EC9</strain>
    </source>
</reference>
<dbReference type="SUPFAM" id="SSF69786">
    <property type="entry name" value="YggU-like"/>
    <property type="match status" value="1"/>
</dbReference>
<dbReference type="RefSeq" id="WP_145348229.1">
    <property type="nucleotide sequence ID" value="NZ_CP036261.1"/>
</dbReference>
<dbReference type="PANTHER" id="PTHR13420:SF7">
    <property type="entry name" value="UPF0235 PROTEIN C15ORF40"/>
    <property type="match status" value="1"/>
</dbReference>
<dbReference type="Pfam" id="PF02594">
    <property type="entry name" value="DUF167"/>
    <property type="match status" value="1"/>
</dbReference>
<evidence type="ECO:0000256" key="2">
    <source>
        <dbReference type="HAMAP-Rule" id="MF_00634"/>
    </source>
</evidence>
<sequence length="100" mass="10794">MIETTPRENQLIFAIHVSAGSRRNEVGGQHDGALRVAVTQAPEKGKANAAIIKLLAKTLGISKSQLEIISGDTHRRKTIAATQIDPQQIDQQLQTLATSK</sequence>
<keyword evidence="4" id="KW-1185">Reference proteome</keyword>
<dbReference type="HAMAP" id="MF_00634">
    <property type="entry name" value="UPF0235"/>
    <property type="match status" value="1"/>
</dbReference>
<dbReference type="OrthoDB" id="290224at2"/>
<dbReference type="InterPro" id="IPR036591">
    <property type="entry name" value="YggU-like_sf"/>
</dbReference>
<proteinExistence type="inferred from homology"/>
<evidence type="ECO:0000313" key="3">
    <source>
        <dbReference type="EMBL" id="QDS90408.1"/>
    </source>
</evidence>
<name>A0A517M6A4_9BACT</name>
<evidence type="ECO:0000313" key="4">
    <source>
        <dbReference type="Proteomes" id="UP000319557"/>
    </source>
</evidence>
<dbReference type="PANTHER" id="PTHR13420">
    <property type="entry name" value="UPF0235 PROTEIN C15ORF40"/>
    <property type="match status" value="1"/>
</dbReference>
<dbReference type="Proteomes" id="UP000319557">
    <property type="component" value="Chromosome"/>
</dbReference>
<dbReference type="NCBIfam" id="TIGR00251">
    <property type="entry name" value="DUF167 family protein"/>
    <property type="match status" value="1"/>
</dbReference>
<accession>A0A517M6A4</accession>
<dbReference type="EMBL" id="CP036261">
    <property type="protein sequence ID" value="QDS90408.1"/>
    <property type="molecule type" value="Genomic_DNA"/>
</dbReference>
<protein>
    <recommendedName>
        <fullName evidence="2">UPF0235 protein EC9_46160</fullName>
    </recommendedName>
</protein>
<dbReference type="KEGG" id="ruv:EC9_46160"/>
<organism evidence="3 4">
    <name type="scientific">Rosistilla ulvae</name>
    <dbReference type="NCBI Taxonomy" id="1930277"/>
    <lineage>
        <taxon>Bacteria</taxon>
        <taxon>Pseudomonadati</taxon>
        <taxon>Planctomycetota</taxon>
        <taxon>Planctomycetia</taxon>
        <taxon>Pirellulales</taxon>
        <taxon>Pirellulaceae</taxon>
        <taxon>Rosistilla</taxon>
    </lineage>
</organism>
<evidence type="ECO:0000256" key="1">
    <source>
        <dbReference type="ARBA" id="ARBA00010364"/>
    </source>
</evidence>
<dbReference type="Gene3D" id="3.30.1200.10">
    <property type="entry name" value="YggU-like"/>
    <property type="match status" value="1"/>
</dbReference>
<gene>
    <name evidence="3" type="ORF">EC9_46160</name>
</gene>
<dbReference type="AlphaFoldDB" id="A0A517M6A4"/>